<reference evidence="2" key="1">
    <citation type="submission" date="2020-10" db="EMBL/GenBank/DDBJ databases">
        <authorList>
            <person name="Han B."/>
            <person name="Lu T."/>
            <person name="Zhao Q."/>
            <person name="Huang X."/>
            <person name="Zhao Y."/>
        </authorList>
    </citation>
    <scope>NUCLEOTIDE SEQUENCE</scope>
</reference>
<evidence type="ECO:0000313" key="2">
    <source>
        <dbReference type="EMBL" id="CAD6220115.1"/>
    </source>
</evidence>
<feature type="compositionally biased region" description="Basic and acidic residues" evidence="1">
    <location>
        <begin position="298"/>
        <end position="318"/>
    </location>
</feature>
<accession>A0A811NFF8</accession>
<feature type="compositionally biased region" description="Polar residues" evidence="1">
    <location>
        <begin position="341"/>
        <end position="353"/>
    </location>
</feature>
<feature type="compositionally biased region" description="Basic and acidic residues" evidence="1">
    <location>
        <begin position="275"/>
        <end position="287"/>
    </location>
</feature>
<dbReference type="PANTHER" id="PTHR33087:SF21">
    <property type="entry name" value="OS03G0782100 PROTEIN"/>
    <property type="match status" value="1"/>
</dbReference>
<dbReference type="Proteomes" id="UP000604825">
    <property type="component" value="Unassembled WGS sequence"/>
</dbReference>
<sequence length="590" mass="66298">MAQPGDPTEHPEDTSAMASTNSDMEDELVRLSSHAAVAWIGRHRPKVEPGVVKKAIYSKLGMLPEDVSVVKHHPKDFYIDFTHRHHRDEAVNQEMLPHGNLDIHIRPWRLLTHGDFCSLQYHVKLCLEGIPLHTWNESIAKRAVARACDLDYVEKSSLDRKDTRALGLWAWTCNPSAIPKVTWLTLSGSRAEFFNRVAPPPARGRHALTFRVLVHLDRVDPPGSDGRITPRRYTWYYGIVDGERVPRDRHDRPSANRFNSRRDDDDDDRRDDEDDRHGRRERKDDSWSSRLFRSISRAPREREHEWSESRHGRRRDGTSAHGSRHRQHNDSVAAMEDTPHQPATTPPRSSDSKPVQGPSPTREALENAATAPEPLQVVDGSVHHRFIPGRVYSRRPRRDKEPPAADTMQPPANKAAQRFKPGLVYSRRRARGPGNARARRGCASSRSAATSPTQMAAAATTIDGRGGACDADHAASASIDTISLTLPPPLLQPPRRKNEQPQRRKRCPAHPMRKSVCIAARNWPKGDTHTRARQVLMKKLGIMEEEGLTPDDHFLRYIDLFRGPLDGPAVMALTGLSGLDTAMPAAAAKD</sequence>
<feature type="region of interest" description="Disordered" evidence="1">
    <location>
        <begin position="482"/>
        <end position="511"/>
    </location>
</feature>
<feature type="region of interest" description="Disordered" evidence="1">
    <location>
        <begin position="1"/>
        <end position="23"/>
    </location>
</feature>
<evidence type="ECO:0000313" key="3">
    <source>
        <dbReference type="Proteomes" id="UP000604825"/>
    </source>
</evidence>
<protein>
    <recommendedName>
        <fullName evidence="4">DUF4283 domain-containing protein</fullName>
    </recommendedName>
</protein>
<gene>
    <name evidence="2" type="ORF">NCGR_LOCUS13688</name>
</gene>
<dbReference type="EMBL" id="CAJGYO010000003">
    <property type="protein sequence ID" value="CAD6220115.1"/>
    <property type="molecule type" value="Genomic_DNA"/>
</dbReference>
<feature type="compositionally biased region" description="Acidic residues" evidence="1">
    <location>
        <begin position="264"/>
        <end position="274"/>
    </location>
</feature>
<feature type="region of interest" description="Disordered" evidence="1">
    <location>
        <begin position="430"/>
        <end position="454"/>
    </location>
</feature>
<feature type="compositionally biased region" description="Low complexity" evidence="1">
    <location>
        <begin position="432"/>
        <end position="454"/>
    </location>
</feature>
<evidence type="ECO:0008006" key="4">
    <source>
        <dbReference type="Google" id="ProtNLM"/>
    </source>
</evidence>
<dbReference type="InterPro" id="IPR053253">
    <property type="entry name" value="Sex_diff_modulator"/>
</dbReference>
<feature type="region of interest" description="Disordered" evidence="1">
    <location>
        <begin position="245"/>
        <end position="415"/>
    </location>
</feature>
<feature type="compositionally biased region" description="Basic residues" evidence="1">
    <location>
        <begin position="383"/>
        <end position="397"/>
    </location>
</feature>
<dbReference type="OrthoDB" id="688827at2759"/>
<dbReference type="PANTHER" id="PTHR33087">
    <property type="entry name" value="OS07G0539200 PROTEIN"/>
    <property type="match status" value="1"/>
</dbReference>
<name>A0A811NFF8_9POAL</name>
<feature type="compositionally biased region" description="Basic and acidic residues" evidence="1">
    <location>
        <begin position="245"/>
        <end position="254"/>
    </location>
</feature>
<organism evidence="2 3">
    <name type="scientific">Miscanthus lutarioriparius</name>
    <dbReference type="NCBI Taxonomy" id="422564"/>
    <lineage>
        <taxon>Eukaryota</taxon>
        <taxon>Viridiplantae</taxon>
        <taxon>Streptophyta</taxon>
        <taxon>Embryophyta</taxon>
        <taxon>Tracheophyta</taxon>
        <taxon>Spermatophyta</taxon>
        <taxon>Magnoliopsida</taxon>
        <taxon>Liliopsida</taxon>
        <taxon>Poales</taxon>
        <taxon>Poaceae</taxon>
        <taxon>PACMAD clade</taxon>
        <taxon>Panicoideae</taxon>
        <taxon>Andropogonodae</taxon>
        <taxon>Andropogoneae</taxon>
        <taxon>Saccharinae</taxon>
        <taxon>Miscanthus</taxon>
    </lineage>
</organism>
<comment type="caution">
    <text evidence="2">The sequence shown here is derived from an EMBL/GenBank/DDBJ whole genome shotgun (WGS) entry which is preliminary data.</text>
</comment>
<dbReference type="AlphaFoldDB" id="A0A811NFF8"/>
<keyword evidence="3" id="KW-1185">Reference proteome</keyword>
<proteinExistence type="predicted"/>
<evidence type="ECO:0000256" key="1">
    <source>
        <dbReference type="SAM" id="MobiDB-lite"/>
    </source>
</evidence>